<reference evidence="9" key="1">
    <citation type="submission" date="2015-12" db="EMBL/GenBank/DDBJ databases">
        <title>Update maize B73 reference genome by single molecule sequencing technologies.</title>
        <authorList>
            <consortium name="Maize Genome Sequencing Project"/>
            <person name="Ware D."/>
        </authorList>
    </citation>
    <scope>NUCLEOTIDE SEQUENCE</scope>
    <source>
        <tissue evidence="9">Seedling</tissue>
    </source>
</reference>
<evidence type="ECO:0000256" key="3">
    <source>
        <dbReference type="ARBA" id="ARBA00022679"/>
    </source>
</evidence>
<keyword evidence="3" id="KW-0808">Transferase</keyword>
<dbReference type="AlphaFoldDB" id="A0A1D6QGN0"/>
<organism evidence="9">
    <name type="scientific">Zea mays</name>
    <name type="common">Maize</name>
    <dbReference type="NCBI Taxonomy" id="4577"/>
    <lineage>
        <taxon>Eukaryota</taxon>
        <taxon>Viridiplantae</taxon>
        <taxon>Streptophyta</taxon>
        <taxon>Embryophyta</taxon>
        <taxon>Tracheophyta</taxon>
        <taxon>Spermatophyta</taxon>
        <taxon>Magnoliopsida</taxon>
        <taxon>Liliopsida</taxon>
        <taxon>Poales</taxon>
        <taxon>Poaceae</taxon>
        <taxon>PACMAD clade</taxon>
        <taxon>Panicoideae</taxon>
        <taxon>Andropogonodae</taxon>
        <taxon>Andropogoneae</taxon>
        <taxon>Tripsacinae</taxon>
        <taxon>Zea</taxon>
    </lineage>
</organism>
<proteinExistence type="predicted"/>
<comment type="cofactor">
    <cofactor evidence="1">
        <name>pyridoxal 5'-phosphate</name>
        <dbReference type="ChEBI" id="CHEBI:597326"/>
    </cofactor>
</comment>
<feature type="domain" description="Aminotransferase class V" evidence="7">
    <location>
        <begin position="235"/>
        <end position="609"/>
    </location>
</feature>
<dbReference type="EC" id="2.8.1.7" evidence="2"/>
<evidence type="ECO:0000259" key="8">
    <source>
        <dbReference type="Pfam" id="PF12697"/>
    </source>
</evidence>
<dbReference type="SUPFAM" id="SSF53383">
    <property type="entry name" value="PLP-dependent transferases"/>
    <property type="match status" value="1"/>
</dbReference>
<dbReference type="InterPro" id="IPR015424">
    <property type="entry name" value="PyrdxlP-dep_Trfase"/>
</dbReference>
<evidence type="ECO:0000256" key="6">
    <source>
        <dbReference type="ARBA" id="ARBA00050776"/>
    </source>
</evidence>
<evidence type="ECO:0000259" key="7">
    <source>
        <dbReference type="Pfam" id="PF00266"/>
    </source>
</evidence>
<dbReference type="InParanoid" id="A0A1D6QGN0"/>
<evidence type="ECO:0000256" key="2">
    <source>
        <dbReference type="ARBA" id="ARBA00012239"/>
    </source>
</evidence>
<dbReference type="CDD" id="cd06453">
    <property type="entry name" value="SufS_like"/>
    <property type="match status" value="1"/>
</dbReference>
<dbReference type="PANTHER" id="PTHR43586:SF8">
    <property type="entry name" value="CYSTEINE DESULFURASE 1, CHLOROPLASTIC"/>
    <property type="match status" value="1"/>
</dbReference>
<dbReference type="FunCoup" id="A0A1D6QGN0">
    <property type="interactions" value="416"/>
</dbReference>
<evidence type="ECO:0000313" key="9">
    <source>
        <dbReference type="EMBL" id="AQK57048.1"/>
    </source>
</evidence>
<dbReference type="InterPro" id="IPR010970">
    <property type="entry name" value="Cys_dSase_SufS"/>
</dbReference>
<keyword evidence="5" id="KW-0663">Pyridoxal phosphate</keyword>
<dbReference type="InterPro" id="IPR000192">
    <property type="entry name" value="Aminotrans_V_dom"/>
</dbReference>
<dbReference type="SUPFAM" id="SSF53474">
    <property type="entry name" value="alpha/beta-Hydrolases"/>
    <property type="match status" value="1"/>
</dbReference>
<keyword evidence="4" id="KW-0378">Hydrolase</keyword>
<evidence type="ECO:0000256" key="5">
    <source>
        <dbReference type="ARBA" id="ARBA00022898"/>
    </source>
</evidence>
<feature type="domain" description="AB hydrolase-1" evidence="8">
    <location>
        <begin position="9"/>
        <end position="221"/>
    </location>
</feature>
<gene>
    <name evidence="9" type="ORF">ZEAMMB73_Zm00001d052364</name>
</gene>
<dbReference type="PANTHER" id="PTHR43586">
    <property type="entry name" value="CYSTEINE DESULFURASE"/>
    <property type="match status" value="1"/>
</dbReference>
<dbReference type="ExpressionAtlas" id="A0A1D6QGN0">
    <property type="expression patterns" value="baseline and differential"/>
</dbReference>
<dbReference type="NCBIfam" id="TIGR01979">
    <property type="entry name" value="sufS"/>
    <property type="match status" value="1"/>
</dbReference>
<dbReference type="Pfam" id="PF12697">
    <property type="entry name" value="Abhydrolase_6"/>
    <property type="match status" value="1"/>
</dbReference>
<dbReference type="InterPro" id="IPR015421">
    <property type="entry name" value="PyrdxlP-dep_Trfase_major"/>
</dbReference>
<dbReference type="Pfam" id="PF00266">
    <property type="entry name" value="Aminotran_5"/>
    <property type="match status" value="1"/>
</dbReference>
<name>A0A1D6QGN0_MAIZE</name>
<dbReference type="Gene3D" id="3.40.640.10">
    <property type="entry name" value="Type I PLP-dependent aspartate aminotransferase-like (Major domain)"/>
    <property type="match status" value="1"/>
</dbReference>
<evidence type="ECO:0000256" key="4">
    <source>
        <dbReference type="ARBA" id="ARBA00022801"/>
    </source>
</evidence>
<dbReference type="STRING" id="4577.A0A1D6QGN0"/>
<dbReference type="EMBL" id="CM000780">
    <property type="protein sequence ID" value="AQK57048.1"/>
    <property type="molecule type" value="Genomic_DNA"/>
</dbReference>
<comment type="catalytic activity">
    <reaction evidence="6">
        <text>(sulfur carrier)-H + L-cysteine = (sulfur carrier)-SH + L-alanine</text>
        <dbReference type="Rhea" id="RHEA:43892"/>
        <dbReference type="Rhea" id="RHEA-COMP:14737"/>
        <dbReference type="Rhea" id="RHEA-COMP:14739"/>
        <dbReference type="ChEBI" id="CHEBI:29917"/>
        <dbReference type="ChEBI" id="CHEBI:35235"/>
        <dbReference type="ChEBI" id="CHEBI:57972"/>
        <dbReference type="ChEBI" id="CHEBI:64428"/>
        <dbReference type="EC" id="2.8.1.7"/>
    </reaction>
</comment>
<dbReference type="InterPro" id="IPR000073">
    <property type="entry name" value="AB_hydrolase_1"/>
</dbReference>
<dbReference type="SMR" id="A0A1D6QGN0"/>
<dbReference type="GO" id="GO:0006534">
    <property type="term" value="P:cysteine metabolic process"/>
    <property type="evidence" value="ECO:0007669"/>
    <property type="project" value="InterPro"/>
</dbReference>
<dbReference type="InterPro" id="IPR015422">
    <property type="entry name" value="PyrdxlP-dep_Trfase_small"/>
</dbReference>
<evidence type="ECO:0000256" key="1">
    <source>
        <dbReference type="ARBA" id="ARBA00001933"/>
    </source>
</evidence>
<sequence>MGMAKEQHFVLVHGEGHGAWCWFKLRWLLEGAGHRVTCVDLAGGGVDPTDPNTIRSFKQYDKPLIDLISNLPDGEKVILIGHGAGGLSVIHAMHEFVDRIGQAFFVAATMLPFGFQADEDKNDGLPTLPENEIELTLGAGADDPPTTIALRPEFQRDRLSQQSPEEESVLASMLMRPWPATAISTASFEGDDERLNRIKRTFIKMERDHMLDPQQQDSMIKKWPPSEEFDDAKLVYFDNGATSQKPCSVMKTLDEYYRSYNSNVHRGIHALSAKATHAYEDARRKVANFVNAADSREIVFTRNATEAINLVAYSWGLSNLKEGDEIVLTVAEHHSAIVPWQFVSQKTGATLKYVGLTKENVPDIEQLKGFLSNKTKIVVVHHVSNVLGSMLPIEEIVTWSNRVGAKVLVDACQSVPHMPVDVQKLGADFLVASSHKMCGPTGVGFLHGKFEILSSMEPFLGGGEMIADVFEDKSTYAEPPSRFEAGTPAIGEAIGLGAAIDYLSCIGMEQIHEYEKELGTYLYESLLSVPNVQIYGPAPSQTVHRAPLCSFNIENVHPTDIAEILDLQHSVAIRSGHHCAQILHRTLGINASARASLHFYNTKDEVDTFVDALKATVDFLTDRY</sequence>
<protein>
    <recommendedName>
        <fullName evidence="2">cysteine desulfurase</fullName>
        <ecNumber evidence="2">2.8.1.7</ecNumber>
    </recommendedName>
</protein>
<dbReference type="IntAct" id="A0A1D6QGN0">
    <property type="interactions" value="22"/>
</dbReference>
<dbReference type="GO" id="GO:0052689">
    <property type="term" value="F:carboxylic ester hydrolase activity"/>
    <property type="evidence" value="ECO:0007669"/>
    <property type="project" value="UniProtKB-ARBA"/>
</dbReference>
<dbReference type="GO" id="GO:0030170">
    <property type="term" value="F:pyridoxal phosphate binding"/>
    <property type="evidence" value="ECO:0007669"/>
    <property type="project" value="InterPro"/>
</dbReference>
<accession>A0A1D6QGN0</accession>
<dbReference type="Gene3D" id="3.90.1150.10">
    <property type="entry name" value="Aspartate Aminotransferase, domain 1"/>
    <property type="match status" value="1"/>
</dbReference>
<dbReference type="Gene3D" id="3.40.50.1820">
    <property type="entry name" value="alpha/beta hydrolase"/>
    <property type="match status" value="1"/>
</dbReference>
<dbReference type="GO" id="GO:0031071">
    <property type="term" value="F:cysteine desulfurase activity"/>
    <property type="evidence" value="ECO:0007669"/>
    <property type="project" value="UniProtKB-EC"/>
</dbReference>
<dbReference type="FunFam" id="3.40.50.1820:FF:000025">
    <property type="entry name" value="putative methylesterase 11, chloroplastic"/>
    <property type="match status" value="1"/>
</dbReference>
<dbReference type="InterPro" id="IPR029058">
    <property type="entry name" value="AB_hydrolase_fold"/>
</dbReference>